<dbReference type="EMBL" id="KV875100">
    <property type="protein sequence ID" value="OIW26378.1"/>
    <property type="molecule type" value="Genomic_DNA"/>
</dbReference>
<dbReference type="PANTHER" id="PTHR42085:SF8">
    <property type="entry name" value="F-BOX DOMAIN-CONTAINING PROTEIN"/>
    <property type="match status" value="1"/>
</dbReference>
<evidence type="ECO:0000256" key="1">
    <source>
        <dbReference type="SAM" id="MobiDB-lite"/>
    </source>
</evidence>
<feature type="compositionally biased region" description="Gly residues" evidence="1">
    <location>
        <begin position="322"/>
        <end position="336"/>
    </location>
</feature>
<organism evidence="2 3">
    <name type="scientific">Coniochaeta ligniaria NRRL 30616</name>
    <dbReference type="NCBI Taxonomy" id="1408157"/>
    <lineage>
        <taxon>Eukaryota</taxon>
        <taxon>Fungi</taxon>
        <taxon>Dikarya</taxon>
        <taxon>Ascomycota</taxon>
        <taxon>Pezizomycotina</taxon>
        <taxon>Sordariomycetes</taxon>
        <taxon>Sordariomycetidae</taxon>
        <taxon>Coniochaetales</taxon>
        <taxon>Coniochaetaceae</taxon>
        <taxon>Coniochaeta</taxon>
    </lineage>
</organism>
<dbReference type="Proteomes" id="UP000182658">
    <property type="component" value="Unassembled WGS sequence"/>
</dbReference>
<evidence type="ECO:0000313" key="3">
    <source>
        <dbReference type="Proteomes" id="UP000182658"/>
    </source>
</evidence>
<proteinExistence type="predicted"/>
<dbReference type="OrthoDB" id="2951834at2759"/>
<dbReference type="AlphaFoldDB" id="A0A1J7JFK1"/>
<feature type="region of interest" description="Disordered" evidence="1">
    <location>
        <begin position="113"/>
        <end position="133"/>
    </location>
</feature>
<dbReference type="InParanoid" id="A0A1J7JFK1"/>
<accession>A0A1J7JFK1</accession>
<feature type="compositionally biased region" description="Acidic residues" evidence="1">
    <location>
        <begin position="338"/>
        <end position="347"/>
    </location>
</feature>
<keyword evidence="3" id="KW-1185">Reference proteome</keyword>
<dbReference type="STRING" id="1408157.A0A1J7JFK1"/>
<feature type="compositionally biased region" description="Low complexity" evidence="1">
    <location>
        <begin position="124"/>
        <end position="133"/>
    </location>
</feature>
<evidence type="ECO:0008006" key="4">
    <source>
        <dbReference type="Google" id="ProtNLM"/>
    </source>
</evidence>
<gene>
    <name evidence="2" type="ORF">CONLIGDRAFT_683365</name>
</gene>
<evidence type="ECO:0000313" key="2">
    <source>
        <dbReference type="EMBL" id="OIW26378.1"/>
    </source>
</evidence>
<name>A0A1J7JFK1_9PEZI</name>
<feature type="region of interest" description="Disordered" evidence="1">
    <location>
        <begin position="315"/>
        <end position="347"/>
    </location>
</feature>
<dbReference type="InterPro" id="IPR038883">
    <property type="entry name" value="AN11006-like"/>
</dbReference>
<reference evidence="2 3" key="1">
    <citation type="submission" date="2016-10" db="EMBL/GenBank/DDBJ databases">
        <title>Draft genome sequence of Coniochaeta ligniaria NRRL30616, a lignocellulolytic fungus for bioabatement of inhibitors in plant biomass hydrolysates.</title>
        <authorList>
            <consortium name="DOE Joint Genome Institute"/>
            <person name="Jimenez D.J."/>
            <person name="Hector R.E."/>
            <person name="Riley R."/>
            <person name="Sun H."/>
            <person name="Grigoriev I.V."/>
            <person name="Van Elsas J.D."/>
            <person name="Nichols N.N."/>
        </authorList>
    </citation>
    <scope>NUCLEOTIDE SEQUENCE [LARGE SCALE GENOMIC DNA]</scope>
    <source>
        <strain evidence="2 3">NRRL 30616</strain>
    </source>
</reference>
<protein>
    <recommendedName>
        <fullName evidence="4">F-box domain-containing protein</fullName>
    </recommendedName>
</protein>
<sequence>MADQQRTAVSSPTDNVDGQPAVAVLMEQVTVDIQVLLNMSEDAVWMLQKKLLRQHFLALQKHFRSLSSASLTTSPITTLAVSSQPAPQPPTTSRLLSLPPEIRHLILLNLLTPPSSQPTRGPHPRSLQSPLSLSRTLPPSLLLTCRQLHTEGSAVLYGAQPVHATIDFDVWTHRRDRSALTVTPVLRCAVRHLHAHVFLGAEKRLARRPGRKESEARLEVVRKGVRKLGKWLVGPPPDNTKREGESEEVGGLRTLTVSWQEPPQTYTWEQKKSVLDEFRALRAWRVEAGEINWGLKYPGRKFRFVEEYLAELGQARGEDGGGEGGGRGGPSSGGGVESYDEMDTGGG</sequence>
<dbReference type="PANTHER" id="PTHR42085">
    <property type="entry name" value="F-BOX DOMAIN-CONTAINING PROTEIN"/>
    <property type="match status" value="1"/>
</dbReference>